<dbReference type="InterPro" id="IPR018097">
    <property type="entry name" value="EGF_Ca-bd_CS"/>
</dbReference>
<reference evidence="9" key="1">
    <citation type="submission" date="2025-08" db="UniProtKB">
        <authorList>
            <consortium name="RefSeq"/>
        </authorList>
    </citation>
    <scope>IDENTIFICATION</scope>
</reference>
<dbReference type="PANTHER" id="PTHR24034">
    <property type="entry name" value="EGF-LIKE DOMAIN-CONTAINING PROTEIN"/>
    <property type="match status" value="1"/>
</dbReference>
<keyword evidence="8" id="KW-1185">Reference proteome</keyword>
<dbReference type="PROSITE" id="PS01186">
    <property type="entry name" value="EGF_2"/>
    <property type="match status" value="2"/>
</dbReference>
<keyword evidence="4" id="KW-1015">Disulfide bond</keyword>
<dbReference type="InterPro" id="IPR001881">
    <property type="entry name" value="EGF-like_Ca-bd_dom"/>
</dbReference>
<gene>
    <name evidence="9" type="primary">LOC106820909</name>
</gene>
<organism evidence="8 9">
    <name type="scientific">Priapulus caudatus</name>
    <name type="common">Priapulid worm</name>
    <dbReference type="NCBI Taxonomy" id="37621"/>
    <lineage>
        <taxon>Eukaryota</taxon>
        <taxon>Metazoa</taxon>
        <taxon>Ecdysozoa</taxon>
        <taxon>Scalidophora</taxon>
        <taxon>Priapulida</taxon>
        <taxon>Priapulimorpha</taxon>
        <taxon>Priapulimorphida</taxon>
        <taxon>Priapulidae</taxon>
        <taxon>Priapulus</taxon>
    </lineage>
</organism>
<comment type="caution">
    <text evidence="5">Lacks conserved residue(s) required for the propagation of feature annotation.</text>
</comment>
<keyword evidence="2" id="KW-0732">Signal</keyword>
<feature type="region of interest" description="Disordered" evidence="6">
    <location>
        <begin position="176"/>
        <end position="263"/>
    </location>
</feature>
<dbReference type="RefSeq" id="XP_014680994.1">
    <property type="nucleotide sequence ID" value="XM_014825508.1"/>
</dbReference>
<proteinExistence type="predicted"/>
<evidence type="ECO:0000313" key="8">
    <source>
        <dbReference type="Proteomes" id="UP000695022"/>
    </source>
</evidence>
<dbReference type="GeneID" id="106820909"/>
<keyword evidence="3" id="KW-0677">Repeat</keyword>
<dbReference type="SMART" id="SM00181">
    <property type="entry name" value="EGF"/>
    <property type="match status" value="4"/>
</dbReference>
<accession>A0ABM1F973</accession>
<sequence>MCRDKRRCHPGYEMNKDGSECVDIDECGSRPGLCPDRRHCVNTPGSFRCRGDLHCSDGRRANDDGTECIDIDECAELAHDCAPDQRCENTPNSFVCRCQDGYVFNSHLGRCEELYARNDCNEGFSWHRRTKTCQDVDECRERPGYCQHRCVNTDGSFRCSCQRGFRLLDDGRSCQEERREREETQGLHGGGGDAAAPEQTRSNGEERTREERTREERTREERNREERNREERNRAERNREERRRENAEGGERNGQRPDDDENNVQSVVHDQAQTQGQETGGGGQVVTRYQRLEVSGGNGGGNGGGIGGVTCTGNCPPMFGGSGSRWRGGAGYCPNGFRMSPTGRTCQDINECALNPCVSADEICLNTPGSYMCHPITCPNHYVKDPSTFSTEAKVKDAEDMPGTCSPVLPGKRGPVTGVSPEDVFSAKRPRVGVLSQPKKT</sequence>
<dbReference type="PROSITE" id="PS00010">
    <property type="entry name" value="ASX_HYDROXYL"/>
    <property type="match status" value="2"/>
</dbReference>
<evidence type="ECO:0000256" key="6">
    <source>
        <dbReference type="SAM" id="MobiDB-lite"/>
    </source>
</evidence>
<dbReference type="Pfam" id="PF14670">
    <property type="entry name" value="FXa_inhibition"/>
    <property type="match status" value="1"/>
</dbReference>
<dbReference type="PROSITE" id="PS50026">
    <property type="entry name" value="EGF_3"/>
    <property type="match status" value="2"/>
</dbReference>
<dbReference type="Gene3D" id="2.10.25.10">
    <property type="entry name" value="Laminin"/>
    <property type="match status" value="6"/>
</dbReference>
<feature type="compositionally biased region" description="Basic and acidic residues" evidence="6">
    <location>
        <begin position="203"/>
        <end position="257"/>
    </location>
</feature>
<dbReference type="SMART" id="SM00179">
    <property type="entry name" value="EGF_CA"/>
    <property type="match status" value="4"/>
</dbReference>
<dbReference type="PROSITE" id="PS01187">
    <property type="entry name" value="EGF_CA"/>
    <property type="match status" value="3"/>
</dbReference>
<keyword evidence="1 5" id="KW-0245">EGF-like domain</keyword>
<evidence type="ECO:0000259" key="7">
    <source>
        <dbReference type="PROSITE" id="PS50026"/>
    </source>
</evidence>
<dbReference type="SUPFAM" id="SSF57184">
    <property type="entry name" value="Growth factor receptor domain"/>
    <property type="match status" value="1"/>
</dbReference>
<evidence type="ECO:0000313" key="9">
    <source>
        <dbReference type="RefSeq" id="XP_014680994.1"/>
    </source>
</evidence>
<protein>
    <submittedName>
        <fullName evidence="9">Fibrillin-1-like</fullName>
    </submittedName>
</protein>
<feature type="region of interest" description="Disordered" evidence="6">
    <location>
        <begin position="399"/>
        <end position="423"/>
    </location>
</feature>
<dbReference type="Pfam" id="PF07645">
    <property type="entry name" value="EGF_CA"/>
    <property type="match status" value="3"/>
</dbReference>
<evidence type="ECO:0000256" key="5">
    <source>
        <dbReference type="PROSITE-ProRule" id="PRU00076"/>
    </source>
</evidence>
<dbReference type="InterPro" id="IPR000742">
    <property type="entry name" value="EGF"/>
</dbReference>
<dbReference type="InterPro" id="IPR049883">
    <property type="entry name" value="NOTCH1_EGF-like"/>
</dbReference>
<evidence type="ECO:0000256" key="1">
    <source>
        <dbReference type="ARBA" id="ARBA00022536"/>
    </source>
</evidence>
<evidence type="ECO:0000256" key="2">
    <source>
        <dbReference type="ARBA" id="ARBA00022729"/>
    </source>
</evidence>
<dbReference type="InterPro" id="IPR009030">
    <property type="entry name" value="Growth_fac_rcpt_cys_sf"/>
</dbReference>
<name>A0ABM1F973_PRICU</name>
<feature type="compositionally biased region" description="Basic and acidic residues" evidence="6">
    <location>
        <begin position="176"/>
        <end position="185"/>
    </location>
</feature>
<dbReference type="InterPro" id="IPR000152">
    <property type="entry name" value="EGF-type_Asp/Asn_hydroxyl_site"/>
</dbReference>
<feature type="domain" description="EGF-like" evidence="7">
    <location>
        <begin position="70"/>
        <end position="112"/>
    </location>
</feature>
<dbReference type="Proteomes" id="UP000695022">
    <property type="component" value="Unplaced"/>
</dbReference>
<dbReference type="PANTHER" id="PTHR24034:SF209">
    <property type="entry name" value="EGF-LIKE DOMAIN-CONTAINING PROTEIN"/>
    <property type="match status" value="1"/>
</dbReference>
<dbReference type="InterPro" id="IPR050751">
    <property type="entry name" value="ECM_structural_protein"/>
</dbReference>
<evidence type="ECO:0000256" key="4">
    <source>
        <dbReference type="ARBA" id="ARBA00023157"/>
    </source>
</evidence>
<evidence type="ECO:0000256" key="3">
    <source>
        <dbReference type="ARBA" id="ARBA00022737"/>
    </source>
</evidence>
<feature type="domain" description="EGF-like" evidence="7">
    <location>
        <begin position="135"/>
        <end position="175"/>
    </location>
</feature>
<dbReference type="SUPFAM" id="SSF57196">
    <property type="entry name" value="EGF/Laminin"/>
    <property type="match status" value="2"/>
</dbReference>